<feature type="compositionally biased region" description="Basic and acidic residues" evidence="1">
    <location>
        <begin position="54"/>
        <end position="65"/>
    </location>
</feature>
<feature type="compositionally biased region" description="Acidic residues" evidence="1">
    <location>
        <begin position="890"/>
        <end position="899"/>
    </location>
</feature>
<comment type="caution">
    <text evidence="2">The sequence shown here is derived from an EMBL/GenBank/DDBJ whole genome shotgun (WGS) entry which is preliminary data.</text>
</comment>
<proteinExistence type="predicted"/>
<dbReference type="STRING" id="329885.A0A4U0UWZ8"/>
<feature type="region of interest" description="Disordered" evidence="1">
    <location>
        <begin position="218"/>
        <end position="247"/>
    </location>
</feature>
<feature type="compositionally biased region" description="Low complexity" evidence="1">
    <location>
        <begin position="1"/>
        <end position="12"/>
    </location>
</feature>
<dbReference type="OrthoDB" id="5288142at2759"/>
<feature type="compositionally biased region" description="Acidic residues" evidence="1">
    <location>
        <begin position="801"/>
        <end position="810"/>
    </location>
</feature>
<feature type="region of interest" description="Disordered" evidence="1">
    <location>
        <begin position="362"/>
        <end position="400"/>
    </location>
</feature>
<feature type="compositionally biased region" description="Polar residues" evidence="1">
    <location>
        <begin position="104"/>
        <end position="113"/>
    </location>
</feature>
<feature type="region of interest" description="Disordered" evidence="1">
    <location>
        <begin position="476"/>
        <end position="600"/>
    </location>
</feature>
<feature type="region of interest" description="Disordered" evidence="1">
    <location>
        <begin position="1025"/>
        <end position="1047"/>
    </location>
</feature>
<feature type="region of interest" description="Disordered" evidence="1">
    <location>
        <begin position="944"/>
        <end position="1000"/>
    </location>
</feature>
<dbReference type="AlphaFoldDB" id="A0A4U0UWZ8"/>
<evidence type="ECO:0000313" key="3">
    <source>
        <dbReference type="Proteomes" id="UP000310066"/>
    </source>
</evidence>
<feature type="region of interest" description="Disordered" evidence="1">
    <location>
        <begin position="701"/>
        <end position="724"/>
    </location>
</feature>
<gene>
    <name evidence="2" type="ORF">B0A54_07947</name>
</gene>
<dbReference type="Proteomes" id="UP000310066">
    <property type="component" value="Unassembled WGS sequence"/>
</dbReference>
<feature type="region of interest" description="Disordered" evidence="1">
    <location>
        <begin position="1"/>
        <end position="153"/>
    </location>
</feature>
<feature type="compositionally biased region" description="Polar residues" evidence="1">
    <location>
        <begin position="948"/>
        <end position="980"/>
    </location>
</feature>
<feature type="region of interest" description="Disordered" evidence="1">
    <location>
        <begin position="748"/>
        <end position="810"/>
    </location>
</feature>
<accession>A0A4U0UWZ8</accession>
<feature type="compositionally biased region" description="Low complexity" evidence="1">
    <location>
        <begin position="130"/>
        <end position="142"/>
    </location>
</feature>
<reference evidence="2 3" key="1">
    <citation type="submission" date="2017-03" db="EMBL/GenBank/DDBJ databases">
        <title>Genomes of endolithic fungi from Antarctica.</title>
        <authorList>
            <person name="Coleine C."/>
            <person name="Masonjones S."/>
            <person name="Stajich J.E."/>
        </authorList>
    </citation>
    <scope>NUCLEOTIDE SEQUENCE [LARGE SCALE GENOMIC DNA]</scope>
    <source>
        <strain evidence="2 3">CCFEE 5311</strain>
    </source>
</reference>
<feature type="region of interest" description="Disordered" evidence="1">
    <location>
        <begin position="881"/>
        <end position="918"/>
    </location>
</feature>
<feature type="compositionally biased region" description="Polar residues" evidence="1">
    <location>
        <begin position="506"/>
        <end position="518"/>
    </location>
</feature>
<feature type="compositionally biased region" description="Polar residues" evidence="1">
    <location>
        <begin position="1031"/>
        <end position="1047"/>
    </location>
</feature>
<organism evidence="2 3">
    <name type="scientific">Friedmanniomyces endolithicus</name>
    <dbReference type="NCBI Taxonomy" id="329885"/>
    <lineage>
        <taxon>Eukaryota</taxon>
        <taxon>Fungi</taxon>
        <taxon>Dikarya</taxon>
        <taxon>Ascomycota</taxon>
        <taxon>Pezizomycotina</taxon>
        <taxon>Dothideomycetes</taxon>
        <taxon>Dothideomycetidae</taxon>
        <taxon>Mycosphaerellales</taxon>
        <taxon>Teratosphaeriaceae</taxon>
        <taxon>Friedmanniomyces</taxon>
    </lineage>
</organism>
<dbReference type="EMBL" id="NAJP01000031">
    <property type="protein sequence ID" value="TKA40678.1"/>
    <property type="molecule type" value="Genomic_DNA"/>
</dbReference>
<feature type="compositionally biased region" description="Polar residues" evidence="1">
    <location>
        <begin position="192"/>
        <end position="201"/>
    </location>
</feature>
<feature type="compositionally biased region" description="Basic and acidic residues" evidence="1">
    <location>
        <begin position="587"/>
        <end position="598"/>
    </location>
</feature>
<protein>
    <submittedName>
        <fullName evidence="2">Uncharacterized protein</fullName>
    </submittedName>
</protein>
<feature type="region of interest" description="Disordered" evidence="1">
    <location>
        <begin position="171"/>
        <end position="202"/>
    </location>
</feature>
<name>A0A4U0UWZ8_9PEZI</name>
<sequence length="1152" mass="124115">MGSSRSSSAVSVQPLRHVTCDYPPPAIQRNYSRNVKNLEQMAEDMSQGGSDIGEEIRRMNEEQKQRSRQSSLQSSHHGDINVSRGAAGGTLGRIRTDSTKSRGRASSNNTPDVTSAARRGGYSPNRATPSSVSTSRSYSAWSQPPFPRKISATGSSRLGQMVEPVLEGQSLHSHLAPGGSQHKTVPPEQDLSRQTSQSSFGKQYDQIAGQIEESLAYVTPSPPKHSGILSGDGQGHSGVVTPPLRPRSTDTYREAEMAFKDFDGVHFSPNMEEYVELDQDGKEVRRVSTRSSGGLSMSAASILNTPRARPISYAEPPPADGMVYYPAPVPRMLNLPKRLSQLPAAKVQAQRRSQVLSQIPPEAMQGAPWIPQMDFGEEGTRPSNHSRESSGSHPKPPGPYLNERMSMANLQTLPPQLRASVFFDRQSVPHDVEVTNKSAVATLDSILAASATAPVNAFTDHPFAGDVRRSTFAPEHVRVRRSTTTPSPSMPAEPETAHKVGKRRSSIGNLLRRTSSGNELAEQLDRRGSRGSMLTDFNEGGKKLQKRRSQMSLGDGVQRQTDGLLTPGNELSEPDSGAGMLTAAENESPHGAEHEDQRVTSGSRLGTLASWQDQDAHEEYIEVENEEEPAQEDDEMAEAEFVQPSTLLAELQIRKANQRSRNRTAATHYPNGMHSTLLQLDAVEQINKTKRMKQHIPLAWEGSTQRQEEQGDEDDEVPLGVLYPGRDGLVSGKKRIGDGKDFQRSLGLMEKRQMEDNEPLASRRNRMLGLPPTFGRAERELGRGADNNHSAGQTGAPAEGNEAEDEEDETLADRLKKLKTKDALATAVSDVLPKDGSRPVSTFTNDVLGQFAPADTVEEKAGSRPGTKGKEAAKLANAAVPAQVGAQETQETEIQEEETLGQRRARLQRERDAEQEQPLNVLRSGLLRKASDFASLPAANTVGARIPSQEQKPVQSTLPLSKQTPQLASTNVRPASNYGLNNRLLDGGRPQSARNPSTTFGAQANGLMLAGGLTGGMHNNNLGGLGMSNPHVAQTSASTPMLPTSGQGSYFASPTTGGMVGYGTQPQAMMGPSTYRPAGLPGGSMTSYGFPAMAVSGYGAPQMPMPYAAGVGMGMGAGMGPPGGLMMLEDPMDARKRAGIDQWRLSVLQGER</sequence>
<evidence type="ECO:0000256" key="1">
    <source>
        <dbReference type="SAM" id="MobiDB-lite"/>
    </source>
</evidence>
<evidence type="ECO:0000313" key="2">
    <source>
        <dbReference type="EMBL" id="TKA40678.1"/>
    </source>
</evidence>